<feature type="active site" evidence="9">
    <location>
        <position position="114"/>
    </location>
</feature>
<keyword evidence="7 9" id="KW-1133">Transmembrane helix</keyword>
<dbReference type="GO" id="GO:0005886">
    <property type="term" value="C:plasma membrane"/>
    <property type="evidence" value="ECO:0007669"/>
    <property type="project" value="UniProtKB-SubCell"/>
</dbReference>
<evidence type="ECO:0000256" key="6">
    <source>
        <dbReference type="ARBA" id="ARBA00022801"/>
    </source>
</evidence>
<comment type="function">
    <text evidence="9">This protein specifically catalyzes the removal of signal peptides from prolipoproteins.</text>
</comment>
<evidence type="ECO:0000256" key="1">
    <source>
        <dbReference type="ARBA" id="ARBA00006139"/>
    </source>
</evidence>
<sequence>MIYFGYYVIAAIFFGIDQWTKRLVVQKMELGESIPVIENFLYITSHRNRGAAWGILEGQMWFFYIITALFGIGVIYYIQKHTKDKKLMGIGLGILLGGMLGNFYDRLIHKEVVDFIDTYIFGYDFPIFNVADSSLWIGIGFVFIHMMFFEKNQKDERSQAE</sequence>
<reference evidence="11" key="1">
    <citation type="journal article" date="2014" name="Int. J. Syst. Evol. Microbiol.">
        <title>Complete genome sequence of Corynebacterium casei LMG S-19264T (=DSM 44701T), isolated from a smear-ripened cheese.</title>
        <authorList>
            <consortium name="US DOE Joint Genome Institute (JGI-PGF)"/>
            <person name="Walter F."/>
            <person name="Albersmeier A."/>
            <person name="Kalinowski J."/>
            <person name="Ruckert C."/>
        </authorList>
    </citation>
    <scope>NUCLEOTIDE SEQUENCE</scope>
    <source>
        <strain evidence="11">CGMCC 1.15178</strain>
    </source>
</reference>
<keyword evidence="8 9" id="KW-0472">Membrane</keyword>
<keyword evidence="3 9" id="KW-0645">Protease</keyword>
<dbReference type="Proteomes" id="UP000612456">
    <property type="component" value="Unassembled WGS sequence"/>
</dbReference>
<evidence type="ECO:0000313" key="12">
    <source>
        <dbReference type="Proteomes" id="UP000612456"/>
    </source>
</evidence>
<feature type="active site" evidence="9">
    <location>
        <position position="132"/>
    </location>
</feature>
<dbReference type="GO" id="GO:0004190">
    <property type="term" value="F:aspartic-type endopeptidase activity"/>
    <property type="evidence" value="ECO:0007669"/>
    <property type="project" value="UniProtKB-UniRule"/>
</dbReference>
<evidence type="ECO:0000256" key="5">
    <source>
        <dbReference type="ARBA" id="ARBA00022750"/>
    </source>
</evidence>
<dbReference type="InterPro" id="IPR001872">
    <property type="entry name" value="Peptidase_A8"/>
</dbReference>
<comment type="pathway">
    <text evidence="9">Protein modification; lipoprotein biosynthesis (signal peptide cleavage).</text>
</comment>
<name>A0A916ZC85_9BACL</name>
<feature type="transmembrane region" description="Helical" evidence="9">
    <location>
        <begin position="87"/>
        <end position="105"/>
    </location>
</feature>
<dbReference type="EMBL" id="BMHP01000003">
    <property type="protein sequence ID" value="GGD85407.1"/>
    <property type="molecule type" value="Genomic_DNA"/>
</dbReference>
<protein>
    <recommendedName>
        <fullName evidence="9">Lipoprotein signal peptidase</fullName>
        <ecNumber evidence="9">3.4.23.36</ecNumber>
    </recommendedName>
    <alternativeName>
        <fullName evidence="9">Prolipoprotein signal peptidase</fullName>
    </alternativeName>
    <alternativeName>
        <fullName evidence="9">Signal peptidase II</fullName>
        <shortName evidence="9">SPase II</shortName>
    </alternativeName>
</protein>
<comment type="catalytic activity">
    <reaction evidence="9">
        <text>Release of signal peptides from bacterial membrane prolipoproteins. Hydrolyzes -Xaa-Yaa-Zaa-|-(S,diacylglyceryl)Cys-, in which Xaa is hydrophobic (preferably Leu), and Yaa (Ala or Ser) and Zaa (Gly or Ala) have small, neutral side chains.</text>
        <dbReference type="EC" id="3.4.23.36"/>
    </reaction>
</comment>
<comment type="similarity">
    <text evidence="1 9 10">Belongs to the peptidase A8 family.</text>
</comment>
<comment type="subcellular location">
    <subcellularLocation>
        <location evidence="9">Cell membrane</location>
        <topology evidence="9">Multi-pass membrane protein</topology>
    </subcellularLocation>
</comment>
<accession>A0A916ZC85</accession>
<dbReference type="AlphaFoldDB" id="A0A916ZC85"/>
<keyword evidence="12" id="KW-1185">Reference proteome</keyword>
<dbReference type="Pfam" id="PF01252">
    <property type="entry name" value="Peptidase_A8"/>
    <property type="match status" value="1"/>
</dbReference>
<evidence type="ECO:0000256" key="2">
    <source>
        <dbReference type="ARBA" id="ARBA00022475"/>
    </source>
</evidence>
<evidence type="ECO:0000256" key="4">
    <source>
        <dbReference type="ARBA" id="ARBA00022692"/>
    </source>
</evidence>
<keyword evidence="4 9" id="KW-0812">Transmembrane</keyword>
<feature type="transmembrane region" description="Helical" evidence="9">
    <location>
        <begin position="61"/>
        <end position="78"/>
    </location>
</feature>
<keyword evidence="2 9" id="KW-1003">Cell membrane</keyword>
<comment type="caution">
    <text evidence="9">Lacks conserved residue(s) required for the propagation of feature annotation.</text>
</comment>
<dbReference type="PANTHER" id="PTHR33695:SF1">
    <property type="entry name" value="LIPOPROTEIN SIGNAL PEPTIDASE"/>
    <property type="match status" value="1"/>
</dbReference>
<evidence type="ECO:0000256" key="3">
    <source>
        <dbReference type="ARBA" id="ARBA00022670"/>
    </source>
</evidence>
<keyword evidence="11" id="KW-0449">Lipoprotein</keyword>
<evidence type="ECO:0000256" key="10">
    <source>
        <dbReference type="RuleBase" id="RU004181"/>
    </source>
</evidence>
<keyword evidence="6 9" id="KW-0378">Hydrolase</keyword>
<dbReference type="HAMAP" id="MF_00161">
    <property type="entry name" value="LspA"/>
    <property type="match status" value="1"/>
</dbReference>
<evidence type="ECO:0000256" key="7">
    <source>
        <dbReference type="ARBA" id="ARBA00022989"/>
    </source>
</evidence>
<gene>
    <name evidence="9 11" type="primary">lspA</name>
    <name evidence="11" type="ORF">GCM10010911_49810</name>
</gene>
<dbReference type="PRINTS" id="PR00781">
    <property type="entry name" value="LIPOSIGPTASE"/>
</dbReference>
<reference evidence="11" key="2">
    <citation type="submission" date="2020-09" db="EMBL/GenBank/DDBJ databases">
        <authorList>
            <person name="Sun Q."/>
            <person name="Zhou Y."/>
        </authorList>
    </citation>
    <scope>NUCLEOTIDE SEQUENCE</scope>
    <source>
        <strain evidence="11">CGMCC 1.15178</strain>
    </source>
</reference>
<organism evidence="11 12">
    <name type="scientific">Paenibacillus nasutitermitis</name>
    <dbReference type="NCBI Taxonomy" id="1652958"/>
    <lineage>
        <taxon>Bacteria</taxon>
        <taxon>Bacillati</taxon>
        <taxon>Bacillota</taxon>
        <taxon>Bacilli</taxon>
        <taxon>Bacillales</taxon>
        <taxon>Paenibacillaceae</taxon>
        <taxon>Paenibacillus</taxon>
    </lineage>
</organism>
<dbReference type="EC" id="3.4.23.36" evidence="9"/>
<evidence type="ECO:0000256" key="9">
    <source>
        <dbReference type="HAMAP-Rule" id="MF_00161"/>
    </source>
</evidence>
<proteinExistence type="inferred from homology"/>
<feature type="transmembrane region" description="Helical" evidence="9">
    <location>
        <begin position="125"/>
        <end position="149"/>
    </location>
</feature>
<dbReference type="NCBIfam" id="TIGR00077">
    <property type="entry name" value="lspA"/>
    <property type="match status" value="1"/>
</dbReference>
<evidence type="ECO:0000256" key="8">
    <source>
        <dbReference type="ARBA" id="ARBA00023136"/>
    </source>
</evidence>
<comment type="caution">
    <text evidence="11">The sequence shown here is derived from an EMBL/GenBank/DDBJ whole genome shotgun (WGS) entry which is preliminary data.</text>
</comment>
<dbReference type="GO" id="GO:0006508">
    <property type="term" value="P:proteolysis"/>
    <property type="evidence" value="ECO:0007669"/>
    <property type="project" value="UniProtKB-KW"/>
</dbReference>
<keyword evidence="5 9" id="KW-0064">Aspartyl protease</keyword>
<evidence type="ECO:0000313" key="11">
    <source>
        <dbReference type="EMBL" id="GGD85407.1"/>
    </source>
</evidence>
<dbReference type="PANTHER" id="PTHR33695">
    <property type="entry name" value="LIPOPROTEIN SIGNAL PEPTIDASE"/>
    <property type="match status" value="1"/>
</dbReference>